<organism evidence="2 3">
    <name type="scientific">Seonamhaeicola algicola</name>
    <dbReference type="NCBI Taxonomy" id="1719036"/>
    <lineage>
        <taxon>Bacteria</taxon>
        <taxon>Pseudomonadati</taxon>
        <taxon>Bacteroidota</taxon>
        <taxon>Flavobacteriia</taxon>
        <taxon>Flavobacteriales</taxon>
        <taxon>Flavobacteriaceae</taxon>
    </lineage>
</organism>
<dbReference type="Proteomes" id="UP000321790">
    <property type="component" value="Unassembled WGS sequence"/>
</dbReference>
<evidence type="ECO:0000259" key="1">
    <source>
        <dbReference type="Pfam" id="PF19573"/>
    </source>
</evidence>
<sequence>MKHLIVLVISVLTIHVSHAQINEIGIYVGGSNFIGDLGSTKYIAPNAPALGFLYKWNASSRHSWRASVIYSDLKAMDVDADDPRRIQRGYEFDSNLLEVSLGMEFTFTEFNLHNERKIGAPYLHTGLVATKFDNYYYPANGIQTSENVSSWTLGIPMTLGYKATFIDNIVIGVEVGARYTFTDEIEGSTPSEASNQPYRFGNINNNDWYMFSGITLTYTFGENPCYCVN</sequence>
<evidence type="ECO:0000313" key="2">
    <source>
        <dbReference type="EMBL" id="TXE06335.1"/>
    </source>
</evidence>
<dbReference type="AlphaFoldDB" id="A0A5C7AID9"/>
<gene>
    <name evidence="2" type="ORF">FUA26_15310</name>
</gene>
<dbReference type="SUPFAM" id="SSF56925">
    <property type="entry name" value="OMPA-like"/>
    <property type="match status" value="1"/>
</dbReference>
<keyword evidence="3" id="KW-1185">Reference proteome</keyword>
<dbReference type="OrthoDB" id="654178at2"/>
<accession>A0A5C7AID9</accession>
<dbReference type="RefSeq" id="WP_147138133.1">
    <property type="nucleotide sequence ID" value="NZ_VOSC01000033.1"/>
</dbReference>
<evidence type="ECO:0000313" key="3">
    <source>
        <dbReference type="Proteomes" id="UP000321790"/>
    </source>
</evidence>
<dbReference type="EMBL" id="VOSC01000033">
    <property type="protein sequence ID" value="TXE06335.1"/>
    <property type="molecule type" value="Genomic_DNA"/>
</dbReference>
<dbReference type="Pfam" id="PF19573">
    <property type="entry name" value="DUF6089"/>
    <property type="match status" value="1"/>
</dbReference>
<dbReference type="InterPro" id="IPR045743">
    <property type="entry name" value="DUF6089"/>
</dbReference>
<feature type="domain" description="DUF6089" evidence="1">
    <location>
        <begin position="2"/>
        <end position="229"/>
    </location>
</feature>
<reference evidence="3" key="1">
    <citation type="submission" date="2019-08" db="EMBL/GenBank/DDBJ databases">
        <title>Seonamhaeicola sediminis sp. nov., isolated from marine sediment.</title>
        <authorList>
            <person name="Cao W.R."/>
        </authorList>
    </citation>
    <scope>NUCLEOTIDE SEQUENCE [LARGE SCALE GENOMIC DNA]</scope>
    <source>
        <strain evidence="3">Gy8</strain>
    </source>
</reference>
<protein>
    <recommendedName>
        <fullName evidence="1">DUF6089 domain-containing protein</fullName>
    </recommendedName>
</protein>
<comment type="caution">
    <text evidence="2">The sequence shown here is derived from an EMBL/GenBank/DDBJ whole genome shotgun (WGS) entry which is preliminary data.</text>
</comment>
<proteinExistence type="predicted"/>
<name>A0A5C7AID9_9FLAO</name>
<dbReference type="InterPro" id="IPR011250">
    <property type="entry name" value="OMP/PagP_B-barrel"/>
</dbReference>